<proteinExistence type="predicted"/>
<evidence type="ECO:0000313" key="1">
    <source>
        <dbReference type="EMBL" id="JAD17607.1"/>
    </source>
</evidence>
<protein>
    <submittedName>
        <fullName evidence="1">Uncharacterized protein</fullName>
    </submittedName>
</protein>
<sequence>MIICSFQMQGHLATLLSQIPNTEIFLGFSHPSLKAPEILLRTLLHADSQLPAISLVVHYRHHVCELKHLPSPVVHSPQNLLPRALFQIMLLFLESIRLLLLFAK</sequence>
<dbReference type="AlphaFoldDB" id="A0A0A8Y1S0"/>
<reference evidence="1" key="2">
    <citation type="journal article" date="2015" name="Data Brief">
        <title>Shoot transcriptome of the giant reed, Arundo donax.</title>
        <authorList>
            <person name="Barrero R.A."/>
            <person name="Guerrero F.D."/>
            <person name="Moolhuijzen P."/>
            <person name="Goolsby J.A."/>
            <person name="Tidwell J."/>
            <person name="Bellgard S.E."/>
            <person name="Bellgard M.I."/>
        </authorList>
    </citation>
    <scope>NUCLEOTIDE SEQUENCE</scope>
    <source>
        <tissue evidence="1">Shoot tissue taken approximately 20 cm above the soil surface</tissue>
    </source>
</reference>
<dbReference type="EMBL" id="GBRH01280288">
    <property type="protein sequence ID" value="JAD17607.1"/>
    <property type="molecule type" value="Transcribed_RNA"/>
</dbReference>
<reference evidence="1" key="1">
    <citation type="submission" date="2014-09" db="EMBL/GenBank/DDBJ databases">
        <authorList>
            <person name="Magalhaes I.L.F."/>
            <person name="Oliveira U."/>
            <person name="Santos F.R."/>
            <person name="Vidigal T.H.D.A."/>
            <person name="Brescovit A.D."/>
            <person name="Santos A.J."/>
        </authorList>
    </citation>
    <scope>NUCLEOTIDE SEQUENCE</scope>
    <source>
        <tissue evidence="1">Shoot tissue taken approximately 20 cm above the soil surface</tissue>
    </source>
</reference>
<accession>A0A0A8Y1S0</accession>
<organism evidence="1">
    <name type="scientific">Arundo donax</name>
    <name type="common">Giant reed</name>
    <name type="synonym">Donax arundinaceus</name>
    <dbReference type="NCBI Taxonomy" id="35708"/>
    <lineage>
        <taxon>Eukaryota</taxon>
        <taxon>Viridiplantae</taxon>
        <taxon>Streptophyta</taxon>
        <taxon>Embryophyta</taxon>
        <taxon>Tracheophyta</taxon>
        <taxon>Spermatophyta</taxon>
        <taxon>Magnoliopsida</taxon>
        <taxon>Liliopsida</taxon>
        <taxon>Poales</taxon>
        <taxon>Poaceae</taxon>
        <taxon>PACMAD clade</taxon>
        <taxon>Arundinoideae</taxon>
        <taxon>Arundineae</taxon>
        <taxon>Arundo</taxon>
    </lineage>
</organism>
<name>A0A0A8Y1S0_ARUDO</name>